<organism evidence="2 3">
    <name type="scientific">Patella caerulea</name>
    <name type="common">Rayed Mediterranean limpet</name>
    <dbReference type="NCBI Taxonomy" id="87958"/>
    <lineage>
        <taxon>Eukaryota</taxon>
        <taxon>Metazoa</taxon>
        <taxon>Spiralia</taxon>
        <taxon>Lophotrochozoa</taxon>
        <taxon>Mollusca</taxon>
        <taxon>Gastropoda</taxon>
        <taxon>Patellogastropoda</taxon>
        <taxon>Patelloidea</taxon>
        <taxon>Patellidae</taxon>
        <taxon>Patella</taxon>
    </lineage>
</organism>
<evidence type="ECO:0000313" key="2">
    <source>
        <dbReference type="EMBL" id="KAK6178377.1"/>
    </source>
</evidence>
<proteinExistence type="predicted"/>
<dbReference type="AlphaFoldDB" id="A0AAN8PGN6"/>
<keyword evidence="3" id="KW-1185">Reference proteome</keyword>
<gene>
    <name evidence="2" type="ORF">SNE40_013172</name>
</gene>
<sequence>MRCRDSDLVPKGLVLDSPVKSPSAYRILLQASKCLVRERIQHYRNEKHRIFAKSEIERQKLHDTLSDEDYSSLRNIQTKSNLKVDEEIKTRQTKKYKSLKAQKTKETTSSTSSNARDEFLSKTVVNLSNRPLTDEQINLLSRGLKYAPTTKPRNHDEYIVNIEKGLRQLAPDGKIDYIRHQIADLIAKSTPQPSNISRLEGEALKELKEDKNITIVQADKGKSTVIMDKDDYHLTVSGG</sequence>
<dbReference type="EMBL" id="JAZGQO010000009">
    <property type="protein sequence ID" value="KAK6178377.1"/>
    <property type="molecule type" value="Genomic_DNA"/>
</dbReference>
<reference evidence="2 3" key="1">
    <citation type="submission" date="2024-01" db="EMBL/GenBank/DDBJ databases">
        <title>The genome of the rayed Mediterranean limpet Patella caerulea (Linnaeus, 1758).</title>
        <authorList>
            <person name="Anh-Thu Weber A."/>
            <person name="Halstead-Nussloch G."/>
        </authorList>
    </citation>
    <scope>NUCLEOTIDE SEQUENCE [LARGE SCALE GENOMIC DNA]</scope>
    <source>
        <strain evidence="2">AATW-2023a</strain>
        <tissue evidence="2">Whole specimen</tissue>
    </source>
</reference>
<comment type="caution">
    <text evidence="2">The sequence shown here is derived from an EMBL/GenBank/DDBJ whole genome shotgun (WGS) entry which is preliminary data.</text>
</comment>
<feature type="compositionally biased region" description="Basic residues" evidence="1">
    <location>
        <begin position="93"/>
        <end position="102"/>
    </location>
</feature>
<dbReference type="Proteomes" id="UP001347796">
    <property type="component" value="Unassembled WGS sequence"/>
</dbReference>
<feature type="region of interest" description="Disordered" evidence="1">
    <location>
        <begin position="93"/>
        <end position="115"/>
    </location>
</feature>
<evidence type="ECO:0000256" key="1">
    <source>
        <dbReference type="SAM" id="MobiDB-lite"/>
    </source>
</evidence>
<name>A0AAN8PGN6_PATCE</name>
<accession>A0AAN8PGN6</accession>
<evidence type="ECO:0000313" key="3">
    <source>
        <dbReference type="Proteomes" id="UP001347796"/>
    </source>
</evidence>
<protein>
    <submittedName>
        <fullName evidence="2">Uncharacterized protein</fullName>
    </submittedName>
</protein>